<protein>
    <submittedName>
        <fullName evidence="1">Uncharacterized protein</fullName>
    </submittedName>
</protein>
<dbReference type="Ensembl" id="ENSLLET00000046390.1">
    <property type="protein sequence ID" value="ENSLLEP00000044600.1"/>
    <property type="gene ID" value="ENSLLEG00000028306.1"/>
</dbReference>
<reference evidence="1" key="2">
    <citation type="submission" date="2025-09" db="UniProtKB">
        <authorList>
            <consortium name="Ensembl"/>
        </authorList>
    </citation>
    <scope>IDENTIFICATION</scope>
</reference>
<evidence type="ECO:0000313" key="2">
    <source>
        <dbReference type="Proteomes" id="UP000694569"/>
    </source>
</evidence>
<sequence>VHPLDNVPAIVKNPSDILCIHGAGEMRVAVMPSVSTRCKLISNKILGPRNSRILAGLTIIWGGVASEVWKVIFNLGFSSQNLVSEQPPVNDKTPHALEEVQCFLESVCQIVLPNYHVVTAAGDHEYNRSDICIRGMRVRHSLSETNKKSEQTCSPPKHPIHLLLALVAGPHAFILPQHFWTKDLGILIGRHLLQPQKPSHAIKLTEHDPVCRHEMQIPGVHNIAVAPL</sequence>
<keyword evidence="2" id="KW-1185">Reference proteome</keyword>
<name>A0A8C5QZ92_9ANUR</name>
<proteinExistence type="predicted"/>
<dbReference type="AlphaFoldDB" id="A0A8C5QZ92"/>
<dbReference type="GeneTree" id="ENSGT01150000290269"/>
<accession>A0A8C5QZ92</accession>
<organism evidence="1 2">
    <name type="scientific">Leptobrachium leishanense</name>
    <name type="common">Leishan spiny toad</name>
    <dbReference type="NCBI Taxonomy" id="445787"/>
    <lineage>
        <taxon>Eukaryota</taxon>
        <taxon>Metazoa</taxon>
        <taxon>Chordata</taxon>
        <taxon>Craniata</taxon>
        <taxon>Vertebrata</taxon>
        <taxon>Euteleostomi</taxon>
        <taxon>Amphibia</taxon>
        <taxon>Batrachia</taxon>
        <taxon>Anura</taxon>
        <taxon>Pelobatoidea</taxon>
        <taxon>Megophryidae</taxon>
        <taxon>Leptobrachium</taxon>
    </lineage>
</organism>
<reference evidence="1" key="1">
    <citation type="submission" date="2025-08" db="UniProtKB">
        <authorList>
            <consortium name="Ensembl"/>
        </authorList>
    </citation>
    <scope>IDENTIFICATION</scope>
</reference>
<dbReference type="OrthoDB" id="8926656at2759"/>
<evidence type="ECO:0000313" key="1">
    <source>
        <dbReference type="Ensembl" id="ENSLLEP00000044600.1"/>
    </source>
</evidence>
<dbReference type="Proteomes" id="UP000694569">
    <property type="component" value="Unplaced"/>
</dbReference>